<dbReference type="InterPro" id="IPR007110">
    <property type="entry name" value="Ig-like_dom"/>
</dbReference>
<dbReference type="InterPro" id="IPR036116">
    <property type="entry name" value="FN3_sf"/>
</dbReference>
<sequence length="421" mass="47134">MVEPEFTTVRRGAGRSVMMECRVLQANPSRILTFEWHFRGKVLSAGRLDSPGYVSSHRLPAVAADDYGQYTCTLQNEAGAGTCVFHLTGRALPPEFYFDTPSPVRVQRPWLYSYLLQWTQSSPEAADIITAYHLEVRQVDEGAWHSATVPLSGVVRSGDLFSHSISELIVPLAYDIRLSALTRFGLGETATRHIYYTDGDIFCGFEDNKMCGFTQYSTRNTTMNFSWVQLPAAQTNKGAHSHNSGLMGGEKEQFLWSHPRGQAVFIEATGKGHPWERAWLISPVYNSTRHVSHTSTLCLSFFFQRQSKNPAVPVGVLRLRVRSLSRRDVLLWSSGLRGEDRHWQPISVSFTPHGPFRLVFEAVRGSGTYGRLLVDDISIMEGFCHHAASGTVTSTARSRMAATRSRITILLLVLIVSFTQR</sequence>
<dbReference type="SUPFAM" id="SSF49265">
    <property type="entry name" value="Fibronectin type III"/>
    <property type="match status" value="1"/>
</dbReference>
<keyword evidence="1" id="KW-0393">Immunoglobulin domain</keyword>
<name>A0A8C4X133_EPTBU</name>
<dbReference type="SUPFAM" id="SSF49899">
    <property type="entry name" value="Concanavalin A-like lectins/glucanases"/>
    <property type="match status" value="1"/>
</dbReference>
<dbReference type="AlphaFoldDB" id="A0A8C4X133"/>
<dbReference type="PANTHER" id="PTHR23282:SF101">
    <property type="entry name" value="MAM DOMAIN-CONTAINING PROTEIN"/>
    <property type="match status" value="1"/>
</dbReference>
<dbReference type="InterPro" id="IPR036179">
    <property type="entry name" value="Ig-like_dom_sf"/>
</dbReference>
<feature type="domain" description="Ig-like" evidence="3">
    <location>
        <begin position="4"/>
        <end position="88"/>
    </location>
</feature>
<protein>
    <submittedName>
        <fullName evidence="5">Uncharacterized protein</fullName>
    </submittedName>
</protein>
<dbReference type="Pfam" id="PF13927">
    <property type="entry name" value="Ig_3"/>
    <property type="match status" value="1"/>
</dbReference>
<dbReference type="Gene3D" id="2.60.40.10">
    <property type="entry name" value="Immunoglobulins"/>
    <property type="match status" value="2"/>
</dbReference>
<dbReference type="Proteomes" id="UP000694388">
    <property type="component" value="Unplaced"/>
</dbReference>
<dbReference type="PROSITE" id="PS50835">
    <property type="entry name" value="IG_LIKE"/>
    <property type="match status" value="1"/>
</dbReference>
<dbReference type="InterPro" id="IPR003961">
    <property type="entry name" value="FN3_dom"/>
</dbReference>
<reference evidence="5" key="2">
    <citation type="submission" date="2025-09" db="UniProtKB">
        <authorList>
            <consortium name="Ensembl"/>
        </authorList>
    </citation>
    <scope>IDENTIFICATION</scope>
</reference>
<dbReference type="GO" id="GO:0016020">
    <property type="term" value="C:membrane"/>
    <property type="evidence" value="ECO:0007669"/>
    <property type="project" value="InterPro"/>
</dbReference>
<dbReference type="SMART" id="SM00137">
    <property type="entry name" value="MAM"/>
    <property type="match status" value="1"/>
</dbReference>
<dbReference type="Gene3D" id="2.60.120.200">
    <property type="match status" value="1"/>
</dbReference>
<dbReference type="SUPFAM" id="SSF48726">
    <property type="entry name" value="Immunoglobulin"/>
    <property type="match status" value="1"/>
</dbReference>
<proteinExistence type="predicted"/>
<dbReference type="Pfam" id="PF00629">
    <property type="entry name" value="MAM"/>
    <property type="match status" value="1"/>
</dbReference>
<accession>A0A8C4X133</accession>
<dbReference type="GeneTree" id="ENSGT00940000155369"/>
<evidence type="ECO:0000259" key="4">
    <source>
        <dbReference type="PROSITE" id="PS50853"/>
    </source>
</evidence>
<organism evidence="5 6">
    <name type="scientific">Eptatretus burgeri</name>
    <name type="common">Inshore hagfish</name>
    <dbReference type="NCBI Taxonomy" id="7764"/>
    <lineage>
        <taxon>Eukaryota</taxon>
        <taxon>Metazoa</taxon>
        <taxon>Chordata</taxon>
        <taxon>Craniata</taxon>
        <taxon>Vertebrata</taxon>
        <taxon>Cyclostomata</taxon>
        <taxon>Myxini</taxon>
        <taxon>Myxiniformes</taxon>
        <taxon>Myxinidae</taxon>
        <taxon>Eptatretinae</taxon>
        <taxon>Eptatretus</taxon>
    </lineage>
</organism>
<dbReference type="InterPro" id="IPR013783">
    <property type="entry name" value="Ig-like_fold"/>
</dbReference>
<keyword evidence="6" id="KW-1185">Reference proteome</keyword>
<dbReference type="InterPro" id="IPR000998">
    <property type="entry name" value="MAM_dom"/>
</dbReference>
<dbReference type="InterPro" id="IPR051560">
    <property type="entry name" value="MAM_domain-containing"/>
</dbReference>
<dbReference type="CDD" id="cd00096">
    <property type="entry name" value="Ig"/>
    <property type="match status" value="1"/>
</dbReference>
<dbReference type="PROSITE" id="PS50060">
    <property type="entry name" value="MAM_2"/>
    <property type="match status" value="1"/>
</dbReference>
<dbReference type="InterPro" id="IPR013320">
    <property type="entry name" value="ConA-like_dom_sf"/>
</dbReference>
<dbReference type="CDD" id="cd00063">
    <property type="entry name" value="FN3"/>
    <property type="match status" value="1"/>
</dbReference>
<evidence type="ECO:0000256" key="1">
    <source>
        <dbReference type="ARBA" id="ARBA00023319"/>
    </source>
</evidence>
<evidence type="ECO:0000259" key="3">
    <source>
        <dbReference type="PROSITE" id="PS50835"/>
    </source>
</evidence>
<evidence type="ECO:0000313" key="6">
    <source>
        <dbReference type="Proteomes" id="UP000694388"/>
    </source>
</evidence>
<feature type="domain" description="MAM" evidence="2">
    <location>
        <begin position="201"/>
        <end position="386"/>
    </location>
</feature>
<feature type="domain" description="Fibronectin type-III" evidence="4">
    <location>
        <begin position="100"/>
        <end position="200"/>
    </location>
</feature>
<evidence type="ECO:0000259" key="2">
    <source>
        <dbReference type="PROSITE" id="PS50060"/>
    </source>
</evidence>
<dbReference type="PROSITE" id="PS50853">
    <property type="entry name" value="FN3"/>
    <property type="match status" value="1"/>
</dbReference>
<dbReference type="PANTHER" id="PTHR23282">
    <property type="entry name" value="APICAL ENDOSOMAL GLYCOPROTEIN PRECURSOR"/>
    <property type="match status" value="1"/>
</dbReference>
<dbReference type="Ensembl" id="ENSEBUT00000026255.1">
    <property type="protein sequence ID" value="ENSEBUP00000025685.1"/>
    <property type="gene ID" value="ENSEBUG00000015819.1"/>
</dbReference>
<reference evidence="5" key="1">
    <citation type="submission" date="2025-08" db="UniProtKB">
        <authorList>
            <consortium name="Ensembl"/>
        </authorList>
    </citation>
    <scope>IDENTIFICATION</scope>
</reference>
<evidence type="ECO:0000313" key="5">
    <source>
        <dbReference type="Ensembl" id="ENSEBUP00000025685.1"/>
    </source>
</evidence>
<dbReference type="CDD" id="cd06263">
    <property type="entry name" value="MAM"/>
    <property type="match status" value="1"/>
</dbReference>